<dbReference type="InterPro" id="IPR025955">
    <property type="entry name" value="TraC/Conjuga_ATPase"/>
</dbReference>
<gene>
    <name evidence="2" type="ORF">COX41_01035</name>
</gene>
<accession>A0A2G9YM46</accession>
<organism evidence="2 3">
    <name type="scientific">Candidatus Sherwoodlollariibacterium unditelluris</name>
    <dbReference type="NCBI Taxonomy" id="1974757"/>
    <lineage>
        <taxon>Bacteria</taxon>
        <taxon>Pseudomonadati</taxon>
        <taxon>Candidatus Omnitrophota</taxon>
        <taxon>Candidatus Sherwoodlollariibacterium</taxon>
    </lineage>
</organism>
<dbReference type="InterPro" id="IPR043964">
    <property type="entry name" value="P-loop_TraG"/>
</dbReference>
<dbReference type="CDD" id="cd01127">
    <property type="entry name" value="TrwB_TraG_TraD_VirD4"/>
    <property type="match status" value="1"/>
</dbReference>
<dbReference type="Proteomes" id="UP000231292">
    <property type="component" value="Unassembled WGS sequence"/>
</dbReference>
<proteinExistence type="predicted"/>
<dbReference type="PANTHER" id="PTHR38467">
    <property type="match status" value="1"/>
</dbReference>
<evidence type="ECO:0000259" key="1">
    <source>
        <dbReference type="Pfam" id="PF19044"/>
    </source>
</evidence>
<evidence type="ECO:0000313" key="2">
    <source>
        <dbReference type="EMBL" id="PIP19783.1"/>
    </source>
</evidence>
<name>A0A2G9YM46_9BACT</name>
<dbReference type="EMBL" id="PCRK01000021">
    <property type="protein sequence ID" value="PIP19783.1"/>
    <property type="molecule type" value="Genomic_DNA"/>
</dbReference>
<dbReference type="PANTHER" id="PTHR38467:SF1">
    <property type="entry name" value="CONJUGATIVE TRANSFER: ASSEMBLY"/>
    <property type="match status" value="1"/>
</dbReference>
<comment type="caution">
    <text evidence="2">The sequence shown here is derived from an EMBL/GenBank/DDBJ whole genome shotgun (WGS) entry which is preliminary data.</text>
</comment>
<dbReference type="InterPro" id="IPR053155">
    <property type="entry name" value="F-pilin_assembly_TraC"/>
</dbReference>
<evidence type="ECO:0000313" key="3">
    <source>
        <dbReference type="Proteomes" id="UP000231292"/>
    </source>
</evidence>
<sequence length="845" mass="96470">MMKTQTLESFLEEGMPFTELLPYYGYENGFFVLKDGSLGQAWEVSLIESETKSAAHLEQLAQMIEGVIIRLPEDLVSCQFILICDEDFEDTLQSYRDFGGSFDNNIVREANKAKLEHLNLGKTGFFEQHTGPYSSKRIRCFFTLRYFPSWSHTNFGDKLQFYFSGKNRIKEKLSDDFLVNCQSVTRFSDVVEGVFKACEIRHSRLNEEELHCLIYKLLNPKRANSLPMPVFRKNELFTDQLLYNCPKASLEGFEFEGQLFRVVTLKELPLSTETGMFTAELARGTRFSMLDLLKDFIMVINFYIPKQEVAIRGIKMQKAFAFMQRSTYFGDKSIEASEKKEELDSVIRETFSSGHKIIYPMIHFIISESSKEKCESSIANILNMLSRMGCEGLKEEIIGASLFLSCLPLCFDHSYERFIKRTRRMISSNLSDMLPLYGSVKGTQTPAQVYLNRRGELVNWDFFDSNTNPHAIIIGASGAGKSFFVNDFILQNARLDSHFFVLDKGDSYRKLCHILGGQYIRFELNNPVTINPFLKEPDSEHLAFLVTVLSEMCSGGDERERLFREQEGVLQKAILSAYEERKNKDEEVVLSDVVDKLKSHACNRKLGLGESIGLKLALKLTPFTREGSYGRFFDGKNQFNLGTKFTVFELGNLSAHSDLQLVVLLNIMYFITNFVSSAEMKPKRKFLLIDEAWSLLRLKNTAEFITNSFKTYRKYHCSAVAITQEIVDLVGGDCGIAIQANAANKVFLKQEPNVVDSLKTFASLSDKEIELLKSVQTQKGKFSEAFLISDSSRGVIRLVPDPFLYWLATSDAKDNEYLENKVQQFEGKYLEALEACAKERPYGIH</sequence>
<dbReference type="AlphaFoldDB" id="A0A2G9YM46"/>
<dbReference type="Pfam" id="PF11130">
    <property type="entry name" value="TraC_F_IV"/>
    <property type="match status" value="1"/>
</dbReference>
<reference evidence="2 3" key="1">
    <citation type="submission" date="2017-09" db="EMBL/GenBank/DDBJ databases">
        <title>Depth-based differentiation of microbial function through sediment-hosted aquifers and enrichment of novel symbionts in the deep terrestrial subsurface.</title>
        <authorList>
            <person name="Probst A.J."/>
            <person name="Ladd B."/>
            <person name="Jarett J.K."/>
            <person name="Geller-Mcgrath D.E."/>
            <person name="Sieber C.M."/>
            <person name="Emerson J.B."/>
            <person name="Anantharaman K."/>
            <person name="Thomas B.C."/>
            <person name="Malmstrom R."/>
            <person name="Stieglmeier M."/>
            <person name="Klingl A."/>
            <person name="Woyke T."/>
            <person name="Ryan C.M."/>
            <person name="Banfield J.F."/>
        </authorList>
    </citation>
    <scope>NUCLEOTIDE SEQUENCE [LARGE SCALE GENOMIC DNA]</scope>
    <source>
        <strain evidence="2">CG23_combo_of_CG06-09_8_20_14_all_41_10</strain>
    </source>
</reference>
<dbReference type="Gene3D" id="1.10.8.730">
    <property type="match status" value="1"/>
</dbReference>
<dbReference type="Gene3D" id="3.40.50.300">
    <property type="entry name" value="P-loop containing nucleotide triphosphate hydrolases"/>
    <property type="match status" value="1"/>
</dbReference>
<dbReference type="Pfam" id="PF19044">
    <property type="entry name" value="P-loop_TraG"/>
    <property type="match status" value="1"/>
</dbReference>
<dbReference type="SUPFAM" id="SSF52540">
    <property type="entry name" value="P-loop containing nucleoside triphosphate hydrolases"/>
    <property type="match status" value="1"/>
</dbReference>
<feature type="domain" description="TraG P-loop" evidence="1">
    <location>
        <begin position="467"/>
        <end position="839"/>
    </location>
</feature>
<protein>
    <recommendedName>
        <fullName evidence="1">TraG P-loop domain-containing protein</fullName>
    </recommendedName>
</protein>
<dbReference type="InterPro" id="IPR027417">
    <property type="entry name" value="P-loop_NTPase"/>
</dbReference>